<protein>
    <recommendedName>
        <fullName evidence="3">Cytidyltransferase-like domain-containing protein</fullName>
    </recommendedName>
</protein>
<keyword evidence="1" id="KW-0808">Transferase</keyword>
<dbReference type="PANTHER" id="PTHR43793">
    <property type="entry name" value="FAD SYNTHASE"/>
    <property type="match status" value="1"/>
</dbReference>
<sequence length="164" mass="18186">MKRSVAKKVSKRIIVAVSGGFDPVHIGHVRMFQEAKKLGHELVVIINNDNWLKKKKGFAFMPEHERAEVIKAFGCVDRVVLTGHEENPNDMSVCRELARLKPDIFANGGDRFSHNVPEVAVCQSIKCELIFNVGTGGKVQSSSRLIEKAKSLGHKINEAVGEKK</sequence>
<dbReference type="GO" id="GO:0016779">
    <property type="term" value="F:nucleotidyltransferase activity"/>
    <property type="evidence" value="ECO:0007669"/>
    <property type="project" value="UniProtKB-KW"/>
</dbReference>
<dbReference type="PANTHER" id="PTHR43793:SF1">
    <property type="entry name" value="FAD SYNTHASE"/>
    <property type="match status" value="1"/>
</dbReference>
<dbReference type="AlphaFoldDB" id="A0A1G2P236"/>
<gene>
    <name evidence="4" type="ORF">A3H68_03330</name>
</gene>
<accession>A0A1G2P236</accession>
<dbReference type="InterPro" id="IPR004821">
    <property type="entry name" value="Cyt_trans-like"/>
</dbReference>
<comment type="caution">
    <text evidence="4">The sequence shown here is derived from an EMBL/GenBank/DDBJ whole genome shotgun (WGS) entry which is preliminary data.</text>
</comment>
<dbReference type="Gene3D" id="3.40.50.620">
    <property type="entry name" value="HUPs"/>
    <property type="match status" value="1"/>
</dbReference>
<proteinExistence type="predicted"/>
<dbReference type="SUPFAM" id="SSF52374">
    <property type="entry name" value="Nucleotidylyl transferase"/>
    <property type="match status" value="1"/>
</dbReference>
<feature type="domain" description="Cytidyltransferase-like" evidence="3">
    <location>
        <begin position="18"/>
        <end position="114"/>
    </location>
</feature>
<keyword evidence="2" id="KW-0548">Nucleotidyltransferase</keyword>
<reference evidence="4 5" key="1">
    <citation type="journal article" date="2016" name="Nat. Commun.">
        <title>Thousands of microbial genomes shed light on interconnected biogeochemical processes in an aquifer system.</title>
        <authorList>
            <person name="Anantharaman K."/>
            <person name="Brown C.T."/>
            <person name="Hug L.A."/>
            <person name="Sharon I."/>
            <person name="Castelle C.J."/>
            <person name="Probst A.J."/>
            <person name="Thomas B.C."/>
            <person name="Singh A."/>
            <person name="Wilkins M.J."/>
            <person name="Karaoz U."/>
            <person name="Brodie E.L."/>
            <person name="Williams K.H."/>
            <person name="Hubbard S.S."/>
            <person name="Banfield J.F."/>
        </authorList>
    </citation>
    <scope>NUCLEOTIDE SEQUENCE [LARGE SCALE GENOMIC DNA]</scope>
</reference>
<name>A0A1G2P236_9BACT</name>
<evidence type="ECO:0000313" key="4">
    <source>
        <dbReference type="EMBL" id="OHA41641.1"/>
    </source>
</evidence>
<organism evidence="4 5">
    <name type="scientific">Candidatus Taylorbacteria bacterium RIFCSPLOWO2_02_FULL_46_40</name>
    <dbReference type="NCBI Taxonomy" id="1802329"/>
    <lineage>
        <taxon>Bacteria</taxon>
        <taxon>Candidatus Tayloriibacteriota</taxon>
    </lineage>
</organism>
<evidence type="ECO:0000256" key="2">
    <source>
        <dbReference type="ARBA" id="ARBA00022695"/>
    </source>
</evidence>
<dbReference type="InterPro" id="IPR050385">
    <property type="entry name" value="Archaeal_FAD_synthase"/>
</dbReference>
<evidence type="ECO:0000313" key="5">
    <source>
        <dbReference type="Proteomes" id="UP000176429"/>
    </source>
</evidence>
<dbReference type="Proteomes" id="UP000176429">
    <property type="component" value="Unassembled WGS sequence"/>
</dbReference>
<dbReference type="Pfam" id="PF01467">
    <property type="entry name" value="CTP_transf_like"/>
    <property type="match status" value="1"/>
</dbReference>
<dbReference type="EMBL" id="MHSH01000022">
    <property type="protein sequence ID" value="OHA41641.1"/>
    <property type="molecule type" value="Genomic_DNA"/>
</dbReference>
<evidence type="ECO:0000256" key="1">
    <source>
        <dbReference type="ARBA" id="ARBA00022679"/>
    </source>
</evidence>
<dbReference type="NCBIfam" id="TIGR00125">
    <property type="entry name" value="cyt_tran_rel"/>
    <property type="match status" value="1"/>
</dbReference>
<evidence type="ECO:0000259" key="3">
    <source>
        <dbReference type="Pfam" id="PF01467"/>
    </source>
</evidence>
<dbReference type="InterPro" id="IPR014729">
    <property type="entry name" value="Rossmann-like_a/b/a_fold"/>
</dbReference>